<feature type="compositionally biased region" description="Low complexity" evidence="1">
    <location>
        <begin position="131"/>
        <end position="140"/>
    </location>
</feature>
<feature type="compositionally biased region" description="Polar residues" evidence="1">
    <location>
        <begin position="14"/>
        <end position="23"/>
    </location>
</feature>
<accession>A0A9P6EQQ1</accession>
<proteinExistence type="predicted"/>
<reference evidence="2" key="1">
    <citation type="submission" date="2020-11" db="EMBL/GenBank/DDBJ databases">
        <authorList>
            <consortium name="DOE Joint Genome Institute"/>
            <person name="Ahrendt S."/>
            <person name="Riley R."/>
            <person name="Andreopoulos W."/>
            <person name="Labutti K."/>
            <person name="Pangilinan J."/>
            <person name="Ruiz-Duenas F.J."/>
            <person name="Barrasa J.M."/>
            <person name="Sanchez-Garcia M."/>
            <person name="Camarero S."/>
            <person name="Miyauchi S."/>
            <person name="Serrano A."/>
            <person name="Linde D."/>
            <person name="Babiker R."/>
            <person name="Drula E."/>
            <person name="Ayuso-Fernandez I."/>
            <person name="Pacheco R."/>
            <person name="Padilla G."/>
            <person name="Ferreira P."/>
            <person name="Barriuso J."/>
            <person name="Kellner H."/>
            <person name="Castanera R."/>
            <person name="Alfaro M."/>
            <person name="Ramirez L."/>
            <person name="Pisabarro A.G."/>
            <person name="Kuo A."/>
            <person name="Tritt A."/>
            <person name="Lipzen A."/>
            <person name="He G."/>
            <person name="Yan M."/>
            <person name="Ng V."/>
            <person name="Cullen D."/>
            <person name="Martin F."/>
            <person name="Rosso M.-N."/>
            <person name="Henrissat B."/>
            <person name="Hibbett D."/>
            <person name="Martinez A.T."/>
            <person name="Grigoriev I.V."/>
        </authorList>
    </citation>
    <scope>NUCLEOTIDE SEQUENCE</scope>
    <source>
        <strain evidence="2">CBS 506.95</strain>
    </source>
</reference>
<comment type="caution">
    <text evidence="2">The sequence shown here is derived from an EMBL/GenBank/DDBJ whole genome shotgun (WGS) entry which is preliminary data.</text>
</comment>
<dbReference type="OrthoDB" id="9996895at2759"/>
<feature type="region of interest" description="Disordered" evidence="1">
    <location>
        <begin position="77"/>
        <end position="106"/>
    </location>
</feature>
<dbReference type="InterPro" id="IPR027417">
    <property type="entry name" value="P-loop_NTPase"/>
</dbReference>
<dbReference type="Proteomes" id="UP000807306">
    <property type="component" value="Unassembled WGS sequence"/>
</dbReference>
<feature type="compositionally biased region" description="Basic and acidic residues" evidence="1">
    <location>
        <begin position="396"/>
        <end position="410"/>
    </location>
</feature>
<feature type="compositionally biased region" description="Basic residues" evidence="1">
    <location>
        <begin position="1"/>
        <end position="12"/>
    </location>
</feature>
<dbReference type="PANTHER" id="PTHR23389:SF21">
    <property type="entry name" value="ATPASE FAMILY AAA DOMAIN-CONTAINING PROTEIN 5"/>
    <property type="match status" value="1"/>
</dbReference>
<organism evidence="2 3">
    <name type="scientific">Crepidotus variabilis</name>
    <dbReference type="NCBI Taxonomy" id="179855"/>
    <lineage>
        <taxon>Eukaryota</taxon>
        <taxon>Fungi</taxon>
        <taxon>Dikarya</taxon>
        <taxon>Basidiomycota</taxon>
        <taxon>Agaricomycotina</taxon>
        <taxon>Agaricomycetes</taxon>
        <taxon>Agaricomycetidae</taxon>
        <taxon>Agaricales</taxon>
        <taxon>Agaricineae</taxon>
        <taxon>Crepidotaceae</taxon>
        <taxon>Crepidotus</taxon>
    </lineage>
</organism>
<dbReference type="SUPFAM" id="SSF52540">
    <property type="entry name" value="P-loop containing nucleoside triphosphate hydrolases"/>
    <property type="match status" value="1"/>
</dbReference>
<feature type="compositionally biased region" description="Polar residues" evidence="1">
    <location>
        <begin position="185"/>
        <end position="198"/>
    </location>
</feature>
<gene>
    <name evidence="2" type="ORF">CPB83DRAFT_889319</name>
</gene>
<dbReference type="GO" id="GO:0005634">
    <property type="term" value="C:nucleus"/>
    <property type="evidence" value="ECO:0007669"/>
    <property type="project" value="TreeGrafter"/>
</dbReference>
<keyword evidence="3" id="KW-1185">Reference proteome</keyword>
<dbReference type="Gene3D" id="3.40.50.300">
    <property type="entry name" value="P-loop containing nucleotide triphosphate hydrolases"/>
    <property type="match status" value="1"/>
</dbReference>
<dbReference type="AlphaFoldDB" id="A0A9P6EQQ1"/>
<feature type="region of interest" description="Disordered" evidence="1">
    <location>
        <begin position="131"/>
        <end position="154"/>
    </location>
</feature>
<evidence type="ECO:0000313" key="2">
    <source>
        <dbReference type="EMBL" id="KAF9534323.1"/>
    </source>
</evidence>
<evidence type="ECO:0000313" key="3">
    <source>
        <dbReference type="Proteomes" id="UP000807306"/>
    </source>
</evidence>
<evidence type="ECO:0008006" key="4">
    <source>
        <dbReference type="Google" id="ProtNLM"/>
    </source>
</evidence>
<sequence length="964" mass="105869">MTSERKKGRPRKVQPTSETSGPKQRTLFDSFGSRAAAKITIAETAPVIADVNEQSLHPEGTATTRSEVVATPNKQSVEIHEISDSSPPTATTALVKDETSRARSPSVVIIDSSPEFVSGPLPALAVTASASRSVASTNASKSQSFPETEGRSKDAPIIIVSSPIRAAAPTARPDKPLHPFFATNRKNQVSSQSPSPRLTSPLIGKGTKKTTNASGNELPAYPDQFSQHVRGPQTSFSCKSFASPFQRIQTDLNPDNASEHSYDFLKRAYSSQLEAQSYHTVHLIPTTSAFTSTLHNSTFSSSLNDSTPTHIKSRHPAISHLASFRPEDAPNSRRPWCDKWRPSTAEEVLGNERSAVYLRDWLRALEVQWEVKEPQPSAPEVQSLPGSQRSGKGKGKSKEKEKVKGKESKSRGTKRPRIVRAVDKSRKKRSNMDWILESDEEEDEYGEPEWLNDGFDEFGGIAYVPGTEPPASSPASSNPGTVAEECDVPDWEERPPQLGQLHNTILLAGPSGSGKTACVYACAEELGWDVFEVYPGIGKRNGASIDNLVGEVGKNHLVLQNRAPASGAGDILQSYLKSKGQQKGDEGGSAEPESLAQFSPRKKSSVMQGDSVTLGDNDIGVPAVRQSLILLEEVDILFKEDTNFWSTVTKIIQECKRPIICTCNDVSLVPTYDLPLQSTLMFEPPPKEVASYYLQALCSAEGFVLDREQVEVLYSAPLAHDPRRPGFFFQELHVADIRRTINTLQFQSTCQPPAASSTSISSALHDAANSTLRTEVSLNLLQRAELLSFVDSDLVKDFSQTCFLADDLADWFPSNDDETGHSILHDHYTPKFVPFEVYDRHIDIVLAAIQIARGGSNDSDFSRDAAEIQLSEEDRRRIHQGQMIAMREYRREIMSGHGLDGSVSMEFGPYIRQMVEADDLEAEREKSRLLQMPGKRKTMNSNRPTRIFQVSEAARSGLCCGGLV</sequence>
<dbReference type="GO" id="GO:0003677">
    <property type="term" value="F:DNA binding"/>
    <property type="evidence" value="ECO:0007669"/>
    <property type="project" value="TreeGrafter"/>
</dbReference>
<feature type="region of interest" description="Disordered" evidence="1">
    <location>
        <begin position="578"/>
        <end position="609"/>
    </location>
</feature>
<dbReference type="PANTHER" id="PTHR23389">
    <property type="entry name" value="CHROMOSOME TRANSMISSION FIDELITY FACTOR 18"/>
    <property type="match status" value="1"/>
</dbReference>
<name>A0A9P6EQQ1_9AGAR</name>
<feature type="region of interest" description="Disordered" evidence="1">
    <location>
        <begin position="373"/>
        <end position="425"/>
    </location>
</feature>
<evidence type="ECO:0000256" key="1">
    <source>
        <dbReference type="SAM" id="MobiDB-lite"/>
    </source>
</evidence>
<protein>
    <recommendedName>
        <fullName evidence="4">AAA+ ATPase domain-containing protein</fullName>
    </recommendedName>
</protein>
<dbReference type="EMBL" id="MU157826">
    <property type="protein sequence ID" value="KAF9534323.1"/>
    <property type="molecule type" value="Genomic_DNA"/>
</dbReference>
<feature type="region of interest" description="Disordered" evidence="1">
    <location>
        <begin position="1"/>
        <end position="27"/>
    </location>
</feature>
<feature type="region of interest" description="Disordered" evidence="1">
    <location>
        <begin position="185"/>
        <end position="226"/>
    </location>
</feature>